<evidence type="ECO:0000313" key="2">
    <source>
        <dbReference type="EMBL" id="QHH12888.1"/>
    </source>
</evidence>
<dbReference type="EMBL" id="CP034300">
    <property type="protein sequence ID" value="QHH12888.1"/>
    <property type="molecule type" value="Genomic_DNA"/>
</dbReference>
<accession>A0A2R9VGK3</accession>
<gene>
    <name evidence="2" type="ORF">EHC69_26740</name>
    <name evidence="1" type="ORF">I7278_25635</name>
</gene>
<sequence length="118" mass="13307">MSNVFDLIYEGLQVLAEEACNSETSTELSREAFLPLAVLSEVIKPRSTSLSDGDLAARSINLVGVSCKVMNSHQKNFKETDLYHLCKTFITSLCDEMDIDLFHKTYWLSRIDESLPVE</sequence>
<reference evidence="1" key="1">
    <citation type="journal article" date="2018" name="Genome Biol.">
        <title>SKESA: strategic k-mer extension for scrupulous assemblies.</title>
        <authorList>
            <person name="Souvorov A."/>
            <person name="Agarwala R."/>
            <person name="Lipman D.J."/>
        </authorList>
    </citation>
    <scope>NUCLEOTIDE SEQUENCE</scope>
    <source>
        <strain evidence="1">1930</strain>
    </source>
</reference>
<name>A0A2R9VGK3_VIBPH</name>
<dbReference type="EMBL" id="DACQKT010000027">
    <property type="protein sequence ID" value="HAS6680165.1"/>
    <property type="molecule type" value="Genomic_DNA"/>
</dbReference>
<dbReference type="AlphaFoldDB" id="A0A2R9VGK3"/>
<geneLocation type="plasmid" evidence="2">
    <name>pVPSD2016-1</name>
</geneLocation>
<organism evidence="1">
    <name type="scientific">Vibrio parahaemolyticus</name>
    <dbReference type="NCBI Taxonomy" id="670"/>
    <lineage>
        <taxon>Bacteria</taxon>
        <taxon>Pseudomonadati</taxon>
        <taxon>Pseudomonadota</taxon>
        <taxon>Gammaproteobacteria</taxon>
        <taxon>Vibrionales</taxon>
        <taxon>Vibrionaceae</taxon>
        <taxon>Vibrio</taxon>
    </lineage>
</organism>
<dbReference type="Proteomes" id="UP000856022">
    <property type="component" value="Unassembled WGS sequence"/>
</dbReference>
<evidence type="ECO:0000313" key="1">
    <source>
        <dbReference type="EMBL" id="HAS6680165.1"/>
    </source>
</evidence>
<dbReference type="RefSeq" id="WP_023623164.1">
    <property type="nucleotide sequence ID" value="NZ_CP034300.1"/>
</dbReference>
<proteinExistence type="predicted"/>
<dbReference type="Proteomes" id="UP000464718">
    <property type="component" value="Plasmid pvpsd2016-1"/>
</dbReference>
<evidence type="ECO:0000313" key="3">
    <source>
        <dbReference type="Proteomes" id="UP000464718"/>
    </source>
</evidence>
<protein>
    <submittedName>
        <fullName evidence="1">Uncharacterized protein</fullName>
    </submittedName>
</protein>
<reference evidence="2 3" key="2">
    <citation type="submission" date="2018-12" db="EMBL/GenBank/DDBJ databases">
        <title>Genomic insights into the evolutionary origins and pathogenicity of five Vibrio parahaemolyticus strains isolated from the shrimp with acute hepatopancreatic necrosis disease (AHPND).</title>
        <authorList>
            <person name="Yang Q."/>
            <person name="Dong X."/>
            <person name="Xie G."/>
            <person name="Fu S."/>
            <person name="Zou P."/>
            <person name="Sun J."/>
            <person name="Wang Y."/>
            <person name="Huang J."/>
        </authorList>
    </citation>
    <scope>NUCLEOTIDE SEQUENCE [LARGE SCALE GENOMIC DNA]</scope>
    <source>
        <strain evidence="2 3">20160303005-1</strain>
        <plasmid evidence="2">pVPSD2016-1</plasmid>
        <plasmid evidence="3">pvpsd2016-1</plasmid>
    </source>
</reference>
<keyword evidence="2" id="KW-0614">Plasmid</keyword>
<reference evidence="1" key="3">
    <citation type="submission" date="2019-12" db="EMBL/GenBank/DDBJ databases">
        <authorList>
            <consortium name="NCBI Pathogen Detection Project"/>
        </authorList>
    </citation>
    <scope>NUCLEOTIDE SEQUENCE</scope>
    <source>
        <strain evidence="1">1930</strain>
    </source>
</reference>
<geneLocation type="plasmid" evidence="3">
    <name>pvpsd2016-1</name>
</geneLocation>